<evidence type="ECO:0008006" key="3">
    <source>
        <dbReference type="Google" id="ProtNLM"/>
    </source>
</evidence>
<dbReference type="Proteomes" id="UP000183002">
    <property type="component" value="Unassembled WGS sequence"/>
</dbReference>
<proteinExistence type="predicted"/>
<dbReference type="AlphaFoldDB" id="A0A1H8K322"/>
<gene>
    <name evidence="1" type="ORF">SAMN05216227_10292</name>
</gene>
<sequence length="218" mass="24626">MRVNRSHLEKMEIGKSSASCKVSLVTRLHRTAALQEFWCASFEEAQVYENLAAHSNVLNFKEQLTRVDYIAGDGSATHTKVDAHVLLRNGDELLVSVKYDEKARRPSYLAEVADIAAQCSPEIADSFAVMSRYHFHPAWRECARKIHLVRRGWDPEADSAVLDVVRELPESFTFGELVRAAGLENRGWRAAIRLIGDGDIHKHPLDLFENDLICRRAA</sequence>
<keyword evidence="2" id="KW-1185">Reference proteome</keyword>
<protein>
    <recommendedName>
        <fullName evidence="3">TnsA endonuclease N terminal</fullName>
    </recommendedName>
</protein>
<dbReference type="STRING" id="1077947.SAMN05216227_10292"/>
<reference evidence="1 2" key="1">
    <citation type="submission" date="2016-10" db="EMBL/GenBank/DDBJ databases">
        <authorList>
            <person name="de Groot N.N."/>
        </authorList>
    </citation>
    <scope>NUCLEOTIDE SEQUENCE [LARGE SCALE GENOMIC DNA]</scope>
    <source>
        <strain evidence="1 2">CGMCC 1.10836</strain>
    </source>
</reference>
<evidence type="ECO:0000313" key="2">
    <source>
        <dbReference type="Proteomes" id="UP000183002"/>
    </source>
</evidence>
<organism evidence="1 2">
    <name type="scientific">Pseudorhodobacter antarcticus</name>
    <dbReference type="NCBI Taxonomy" id="1077947"/>
    <lineage>
        <taxon>Bacteria</taxon>
        <taxon>Pseudomonadati</taxon>
        <taxon>Pseudomonadota</taxon>
        <taxon>Alphaproteobacteria</taxon>
        <taxon>Rhodobacterales</taxon>
        <taxon>Paracoccaceae</taxon>
        <taxon>Pseudorhodobacter</taxon>
    </lineage>
</organism>
<evidence type="ECO:0000313" key="1">
    <source>
        <dbReference type="EMBL" id="SEN87334.1"/>
    </source>
</evidence>
<accession>A0A1H8K322</accession>
<name>A0A1H8K322_9RHOB</name>
<dbReference type="EMBL" id="FOCO01000029">
    <property type="protein sequence ID" value="SEN87334.1"/>
    <property type="molecule type" value="Genomic_DNA"/>
</dbReference>